<evidence type="ECO:0000313" key="3">
    <source>
        <dbReference type="Proteomes" id="UP000651668"/>
    </source>
</evidence>
<evidence type="ECO:0000256" key="1">
    <source>
        <dbReference type="SAM" id="Phobius"/>
    </source>
</evidence>
<proteinExistence type="predicted"/>
<feature type="transmembrane region" description="Helical" evidence="1">
    <location>
        <begin position="75"/>
        <end position="100"/>
    </location>
</feature>
<gene>
    <name evidence="2" type="ORF">GCM10011387_02860</name>
</gene>
<feature type="transmembrane region" description="Helical" evidence="1">
    <location>
        <begin position="156"/>
        <end position="178"/>
    </location>
</feature>
<evidence type="ECO:0000313" key="2">
    <source>
        <dbReference type="EMBL" id="GGC52772.1"/>
    </source>
</evidence>
<organism evidence="2 3">
    <name type="scientific">Pedobacter quisquiliarum</name>
    <dbReference type="NCBI Taxonomy" id="1834438"/>
    <lineage>
        <taxon>Bacteria</taxon>
        <taxon>Pseudomonadati</taxon>
        <taxon>Bacteroidota</taxon>
        <taxon>Sphingobacteriia</taxon>
        <taxon>Sphingobacteriales</taxon>
        <taxon>Sphingobacteriaceae</taxon>
        <taxon>Pedobacter</taxon>
    </lineage>
</organism>
<dbReference type="Proteomes" id="UP000651668">
    <property type="component" value="Unassembled WGS sequence"/>
</dbReference>
<keyword evidence="1" id="KW-0472">Membrane</keyword>
<keyword evidence="1" id="KW-0812">Transmembrane</keyword>
<keyword evidence="1" id="KW-1133">Transmembrane helix</keyword>
<accession>A0A916TZG9</accession>
<feature type="transmembrane region" description="Helical" evidence="1">
    <location>
        <begin position="20"/>
        <end position="37"/>
    </location>
</feature>
<reference evidence="2" key="2">
    <citation type="submission" date="2020-09" db="EMBL/GenBank/DDBJ databases">
        <authorList>
            <person name="Sun Q."/>
            <person name="Zhou Y."/>
        </authorList>
    </citation>
    <scope>NUCLEOTIDE SEQUENCE</scope>
    <source>
        <strain evidence="2">CGMCC 1.15343</strain>
    </source>
</reference>
<dbReference type="AlphaFoldDB" id="A0A916TZG9"/>
<dbReference type="RefSeq" id="WP_188625038.1">
    <property type="nucleotide sequence ID" value="NZ_BMIL01000001.1"/>
</dbReference>
<dbReference type="InterPro" id="IPR025250">
    <property type="entry name" value="DUF4199"/>
</dbReference>
<comment type="caution">
    <text evidence="2">The sequence shown here is derived from an EMBL/GenBank/DDBJ whole genome shotgun (WGS) entry which is preliminary data.</text>
</comment>
<name>A0A916TZG9_9SPHI</name>
<dbReference type="Pfam" id="PF13858">
    <property type="entry name" value="DUF4199"/>
    <property type="match status" value="1"/>
</dbReference>
<reference evidence="2" key="1">
    <citation type="journal article" date="2014" name="Int. J. Syst. Evol. Microbiol.">
        <title>Complete genome sequence of Corynebacterium casei LMG S-19264T (=DSM 44701T), isolated from a smear-ripened cheese.</title>
        <authorList>
            <consortium name="US DOE Joint Genome Institute (JGI-PGF)"/>
            <person name="Walter F."/>
            <person name="Albersmeier A."/>
            <person name="Kalinowski J."/>
            <person name="Ruckert C."/>
        </authorList>
    </citation>
    <scope>NUCLEOTIDE SEQUENCE</scope>
    <source>
        <strain evidence="2">CGMCC 1.15343</strain>
    </source>
</reference>
<protein>
    <recommendedName>
        <fullName evidence="4">DUF4199 domain-containing protein</fullName>
    </recommendedName>
</protein>
<dbReference type="EMBL" id="BMIL01000001">
    <property type="protein sequence ID" value="GGC52772.1"/>
    <property type="molecule type" value="Genomic_DNA"/>
</dbReference>
<evidence type="ECO:0008006" key="4">
    <source>
        <dbReference type="Google" id="ProtNLM"/>
    </source>
</evidence>
<feature type="transmembrane region" description="Helical" evidence="1">
    <location>
        <begin position="43"/>
        <end position="63"/>
    </location>
</feature>
<sequence length="190" mass="21523">METTTINTSAVRSAALKNGLIWGAISIVLFLVIYYIAPELLGSWIGNGITFLVGIGLAVYFCLDLRKQAGGYWNFSQALLNIFIMFLISTAMLYFFTIIFSKYIEPEYAERMKTMMMENVESTYRSVGLDSSRMEEEMSKMSVELDKTLNPSFSQMIVGFGISATLYFIGALIFAAIFKKERPIFFKTEE</sequence>
<keyword evidence="3" id="KW-1185">Reference proteome</keyword>